<dbReference type="InterPro" id="IPR002347">
    <property type="entry name" value="SDR_fam"/>
</dbReference>
<keyword evidence="2" id="KW-0560">Oxidoreductase</keyword>
<accession>A0A8H4L4M0</accession>
<dbReference type="Pfam" id="PF00106">
    <property type="entry name" value="adh_short"/>
    <property type="match status" value="1"/>
</dbReference>
<evidence type="ECO:0000256" key="2">
    <source>
        <dbReference type="ARBA" id="ARBA00023002"/>
    </source>
</evidence>
<dbReference type="OrthoDB" id="37659at2759"/>
<name>A0A8H4L4M0_9HYPO</name>
<evidence type="ECO:0000313" key="5">
    <source>
        <dbReference type="Proteomes" id="UP000554235"/>
    </source>
</evidence>
<dbReference type="Proteomes" id="UP000554235">
    <property type="component" value="Unassembled WGS sequence"/>
</dbReference>
<evidence type="ECO:0000313" key="4">
    <source>
        <dbReference type="EMBL" id="KAF4461540.1"/>
    </source>
</evidence>
<dbReference type="PANTHER" id="PTHR43669">
    <property type="entry name" value="5-KETO-D-GLUCONATE 5-REDUCTASE"/>
    <property type="match status" value="1"/>
</dbReference>
<evidence type="ECO:0000256" key="1">
    <source>
        <dbReference type="ARBA" id="ARBA00006484"/>
    </source>
</evidence>
<evidence type="ECO:0000256" key="3">
    <source>
        <dbReference type="SAM" id="MobiDB-lite"/>
    </source>
</evidence>
<dbReference type="PANTHER" id="PTHR43669:SF11">
    <property type="entry name" value="SHORT-CHAIN DEHYDROGENASE_OXIDOREDUCTASE"/>
    <property type="match status" value="1"/>
</dbReference>
<dbReference type="AlphaFoldDB" id="A0A8H4L4M0"/>
<dbReference type="SUPFAM" id="SSF51735">
    <property type="entry name" value="NAD(P)-binding Rossmann-fold domains"/>
    <property type="match status" value="1"/>
</dbReference>
<feature type="region of interest" description="Disordered" evidence="3">
    <location>
        <begin position="1"/>
        <end position="22"/>
    </location>
</feature>
<protein>
    <submittedName>
        <fullName evidence="4">Oxidoreductase dlte</fullName>
    </submittedName>
</protein>
<reference evidence="4 5" key="1">
    <citation type="submission" date="2020-01" db="EMBL/GenBank/DDBJ databases">
        <title>Identification and distribution of gene clusters putatively required for synthesis of sphingolipid metabolism inhibitors in phylogenetically diverse species of the filamentous fungus Fusarium.</title>
        <authorList>
            <person name="Kim H.-S."/>
            <person name="Busman M."/>
            <person name="Brown D.W."/>
            <person name="Divon H."/>
            <person name="Uhlig S."/>
            <person name="Proctor R.H."/>
        </authorList>
    </citation>
    <scope>NUCLEOTIDE SEQUENCE [LARGE SCALE GENOMIC DNA]</scope>
    <source>
        <strain evidence="4 5">NRRL 20459</strain>
    </source>
</reference>
<dbReference type="Gene3D" id="3.40.50.720">
    <property type="entry name" value="NAD(P)-binding Rossmann-like Domain"/>
    <property type="match status" value="1"/>
</dbReference>
<organism evidence="4 5">
    <name type="scientific">Fusarium albosuccineum</name>
    <dbReference type="NCBI Taxonomy" id="1237068"/>
    <lineage>
        <taxon>Eukaryota</taxon>
        <taxon>Fungi</taxon>
        <taxon>Dikarya</taxon>
        <taxon>Ascomycota</taxon>
        <taxon>Pezizomycotina</taxon>
        <taxon>Sordariomycetes</taxon>
        <taxon>Hypocreomycetidae</taxon>
        <taxon>Hypocreales</taxon>
        <taxon>Nectriaceae</taxon>
        <taxon>Fusarium</taxon>
        <taxon>Fusarium decemcellulare species complex</taxon>
    </lineage>
</organism>
<proteinExistence type="inferred from homology"/>
<dbReference type="EMBL" id="JAADYS010001702">
    <property type="protein sequence ID" value="KAF4461540.1"/>
    <property type="molecule type" value="Genomic_DNA"/>
</dbReference>
<dbReference type="InterPro" id="IPR036291">
    <property type="entry name" value="NAD(P)-bd_dom_sf"/>
</dbReference>
<dbReference type="PRINTS" id="PR00081">
    <property type="entry name" value="GDHRDH"/>
</dbReference>
<comment type="similarity">
    <text evidence="1">Belongs to the short-chain dehydrogenases/reductases (SDR) family.</text>
</comment>
<dbReference type="GO" id="GO:0016491">
    <property type="term" value="F:oxidoreductase activity"/>
    <property type="evidence" value="ECO:0007669"/>
    <property type="project" value="UniProtKB-KW"/>
</dbReference>
<gene>
    <name evidence="4" type="ORF">FALBO_11666</name>
</gene>
<sequence length="361" mass="38689">MLPPSETEGADPLPPATPQASGGSEFGVALPYSTCLARAPCPPKSVATLPLNHHRRNFATSPVEAVPNPGSPRNLTRVRYFLVLSQRLKMAPLYNKALVLGGTSGIGAAFAAKLIADGSKVVVVGRRQDRLDAFVEAHGSENASAVAFDVTNLTGIGAFAEAVVKADPDLDCVIVNSGIQRAFDFAKPETLELSALGDEITTNYTSAVHLTAAFLPHLRKQSQGHLVYVSATLGLIPSMIRTPNYNASKAALHTFILNVRSQLREAGVSNIRMVEVFPPAVQTELHDERHQPDLVNGGEIGMPLAEFTDKMYDGLVRGADQFAIGPGERFLEEGGWEHQRTQLYEAGQGALKGSLAKYLKK</sequence>
<comment type="caution">
    <text evidence="4">The sequence shown here is derived from an EMBL/GenBank/DDBJ whole genome shotgun (WGS) entry which is preliminary data.</text>
</comment>
<keyword evidence="5" id="KW-1185">Reference proteome</keyword>